<dbReference type="GO" id="GO:0006508">
    <property type="term" value="P:proteolysis"/>
    <property type="evidence" value="ECO:0007669"/>
    <property type="project" value="InterPro"/>
</dbReference>
<dbReference type="InterPro" id="IPR005151">
    <property type="entry name" value="Tail-specific_protease"/>
</dbReference>
<dbReference type="EMBL" id="DXBX01000055">
    <property type="protein sequence ID" value="HIZ33318.1"/>
    <property type="molecule type" value="Genomic_DNA"/>
</dbReference>
<dbReference type="Gene3D" id="3.90.226.10">
    <property type="entry name" value="2-enoyl-CoA Hydratase, Chain A, domain 1"/>
    <property type="match status" value="1"/>
</dbReference>
<keyword evidence="1" id="KW-0472">Membrane</keyword>
<dbReference type="PANTHER" id="PTHR32060">
    <property type="entry name" value="TAIL-SPECIFIC PROTEASE"/>
    <property type="match status" value="1"/>
</dbReference>
<dbReference type="GO" id="GO:0030288">
    <property type="term" value="C:outer membrane-bounded periplasmic space"/>
    <property type="evidence" value="ECO:0007669"/>
    <property type="project" value="TreeGrafter"/>
</dbReference>
<evidence type="ECO:0000313" key="3">
    <source>
        <dbReference type="EMBL" id="HIZ33318.1"/>
    </source>
</evidence>
<evidence type="ECO:0000259" key="2">
    <source>
        <dbReference type="SMART" id="SM00245"/>
    </source>
</evidence>
<protein>
    <submittedName>
        <fullName evidence="3">S41 family peptidase</fullName>
    </submittedName>
</protein>
<dbReference type="Pfam" id="PF21558">
    <property type="entry name" value="Pept_S41_N_bact"/>
    <property type="match status" value="1"/>
</dbReference>
<dbReference type="SUPFAM" id="SSF52096">
    <property type="entry name" value="ClpP/crotonase"/>
    <property type="match status" value="1"/>
</dbReference>
<gene>
    <name evidence="3" type="ORF">H9814_07250</name>
</gene>
<organism evidence="3 4">
    <name type="scientific">Candidatus Bacteroides merdigallinarum</name>
    <dbReference type="NCBI Taxonomy" id="2838473"/>
    <lineage>
        <taxon>Bacteria</taxon>
        <taxon>Pseudomonadati</taxon>
        <taxon>Bacteroidota</taxon>
        <taxon>Bacteroidia</taxon>
        <taxon>Bacteroidales</taxon>
        <taxon>Bacteroidaceae</taxon>
        <taxon>Bacteroides</taxon>
    </lineage>
</organism>
<dbReference type="SMART" id="SM00245">
    <property type="entry name" value="TSPc"/>
    <property type="match status" value="1"/>
</dbReference>
<proteinExistence type="predicted"/>
<feature type="domain" description="Tail specific protease" evidence="2">
    <location>
        <begin position="267"/>
        <end position="452"/>
    </location>
</feature>
<accession>A0A9D2E9I5</accession>
<keyword evidence="1" id="KW-1133">Transmembrane helix</keyword>
<dbReference type="InterPro" id="IPR029045">
    <property type="entry name" value="ClpP/crotonase-like_dom_sf"/>
</dbReference>
<dbReference type="PANTHER" id="PTHR32060:SF30">
    <property type="entry name" value="CARBOXY-TERMINAL PROCESSING PROTEASE CTPA"/>
    <property type="match status" value="1"/>
</dbReference>
<dbReference type="CDD" id="cd06567">
    <property type="entry name" value="Peptidase_S41"/>
    <property type="match status" value="1"/>
</dbReference>
<name>A0A9D2E9I5_9BACE</name>
<dbReference type="Gene3D" id="2.30.42.10">
    <property type="match status" value="1"/>
</dbReference>
<reference evidence="3" key="2">
    <citation type="submission" date="2021-04" db="EMBL/GenBank/DDBJ databases">
        <authorList>
            <person name="Gilroy R."/>
        </authorList>
    </citation>
    <scope>NUCLEOTIDE SEQUENCE</scope>
    <source>
        <strain evidence="3">ChiHjej9B8-1298</strain>
    </source>
</reference>
<dbReference type="Pfam" id="PF03572">
    <property type="entry name" value="Peptidase_S41"/>
    <property type="match status" value="1"/>
</dbReference>
<dbReference type="GO" id="GO:0008236">
    <property type="term" value="F:serine-type peptidase activity"/>
    <property type="evidence" value="ECO:0007669"/>
    <property type="project" value="InterPro"/>
</dbReference>
<comment type="caution">
    <text evidence="3">The sequence shown here is derived from an EMBL/GenBank/DDBJ whole genome shotgun (WGS) entry which is preliminary data.</text>
</comment>
<dbReference type="InterPro" id="IPR048818">
    <property type="entry name" value="BACUNI_00178-like_N"/>
</dbReference>
<dbReference type="AlphaFoldDB" id="A0A9D2E9I5"/>
<evidence type="ECO:0000256" key="1">
    <source>
        <dbReference type="SAM" id="Phobius"/>
    </source>
</evidence>
<dbReference type="InterPro" id="IPR036034">
    <property type="entry name" value="PDZ_sf"/>
</dbReference>
<dbReference type="GO" id="GO:0007165">
    <property type="term" value="P:signal transduction"/>
    <property type="evidence" value="ECO:0007669"/>
    <property type="project" value="TreeGrafter"/>
</dbReference>
<evidence type="ECO:0000313" key="4">
    <source>
        <dbReference type="Proteomes" id="UP000824028"/>
    </source>
</evidence>
<reference evidence="3" key="1">
    <citation type="journal article" date="2021" name="PeerJ">
        <title>Extensive microbial diversity within the chicken gut microbiome revealed by metagenomics and culture.</title>
        <authorList>
            <person name="Gilroy R."/>
            <person name="Ravi A."/>
            <person name="Getino M."/>
            <person name="Pursley I."/>
            <person name="Horton D.L."/>
            <person name="Alikhan N.F."/>
            <person name="Baker D."/>
            <person name="Gharbi K."/>
            <person name="Hall N."/>
            <person name="Watson M."/>
            <person name="Adriaenssens E.M."/>
            <person name="Foster-Nyarko E."/>
            <person name="Jarju S."/>
            <person name="Secka A."/>
            <person name="Antonio M."/>
            <person name="Oren A."/>
            <person name="Chaudhuri R.R."/>
            <person name="La Ragione R."/>
            <person name="Hildebrand F."/>
            <person name="Pallen M.J."/>
        </authorList>
    </citation>
    <scope>NUCLEOTIDE SEQUENCE</scope>
    <source>
        <strain evidence="3">ChiHjej9B8-1298</strain>
    </source>
</reference>
<dbReference type="Proteomes" id="UP000824028">
    <property type="component" value="Unassembled WGS sequence"/>
</dbReference>
<feature type="transmembrane region" description="Helical" evidence="1">
    <location>
        <begin position="12"/>
        <end position="30"/>
    </location>
</feature>
<dbReference type="GO" id="GO:0004175">
    <property type="term" value="F:endopeptidase activity"/>
    <property type="evidence" value="ECO:0007669"/>
    <property type="project" value="TreeGrafter"/>
</dbReference>
<dbReference type="Gene3D" id="3.30.750.44">
    <property type="match status" value="1"/>
</dbReference>
<feature type="transmembrane region" description="Helical" evidence="1">
    <location>
        <begin position="42"/>
        <end position="65"/>
    </location>
</feature>
<keyword evidence="1" id="KW-0812">Transmembrane</keyword>
<sequence>MTLYTLQNLAYLLLSLASLGAVGLFLFLYLRRRNKLRRWHCLFPILAIVVLAWSIRMLYVNYVIYDLYNKVVRPPRSCYMEDLRLTPRECAEDFREITGIVSRYYEPLAHHKGIDLEQLHATYRDKVAHVRDAREYALLLVDYFASLENGHTHPFFSDYRPEIKVKMRNDSLYVIANMDKRMSLKPRDVIVAVRGIPAAQCIEQQMSRVSASTDAARRQEAAMQVLRSYTDSCLEVTVLREDSFFNTTLPLYDKVERLDRLKRLMEGKDSFQLATRREIALTDLPQSLAAVLREDSIGFIKIDHFRGRSAERFRQDYQACRHLPYLILNLEDNGGGLQENVNAIAACLVDRDVRLEDIPIRCDSTLRYTGKIFVLMNTFTASAAECLVACLKGQSNVTVIGQRSAGDCGSWAYNFRTRHGLEFKLATRPPFLLPDGKTLSEGVGIAPDIETRESLPWEMEESLARALFLIHKDKRERGKE</sequence>